<dbReference type="EMBL" id="CP157355">
    <property type="protein sequence ID" value="XBM02050.1"/>
    <property type="molecule type" value="Genomic_DNA"/>
</dbReference>
<accession>A0AAU7FDC2</accession>
<gene>
    <name evidence="2" type="ORF">ABHF33_07225</name>
</gene>
<organism evidence="2">
    <name type="scientific">Chitinibacter mangrovi</name>
    <dbReference type="NCBI Taxonomy" id="3153927"/>
    <lineage>
        <taxon>Bacteria</taxon>
        <taxon>Pseudomonadati</taxon>
        <taxon>Pseudomonadota</taxon>
        <taxon>Betaproteobacteria</taxon>
        <taxon>Neisseriales</taxon>
        <taxon>Chitinibacteraceae</taxon>
        <taxon>Chitinibacter</taxon>
    </lineage>
</organism>
<evidence type="ECO:0000313" key="2">
    <source>
        <dbReference type="EMBL" id="XBM02050.1"/>
    </source>
</evidence>
<reference evidence="2" key="1">
    <citation type="submission" date="2024-05" db="EMBL/GenBank/DDBJ databases">
        <authorList>
            <person name="Yang L."/>
            <person name="Pan L."/>
        </authorList>
    </citation>
    <scope>NUCLEOTIDE SEQUENCE</scope>
    <source>
        <strain evidence="2">FCG-7</strain>
    </source>
</reference>
<sequence length="169" mass="19154">MQSQYRATSFRKTQIVIFCIMLFCAWLPVSNALSLAHQPLPDQFQIHNPLDVGDYTKDEAEQKLQLPGHSHGHVSFDHTHDLPQWFTIGSNVSASSHSVWPRTDQAEPHSASTSPAKTTQIPISLDSHRVTRQLITEMEFLCFKISLRAHYACTCARDNRVRANAPLQF</sequence>
<dbReference type="RefSeq" id="WP_348946319.1">
    <property type="nucleotide sequence ID" value="NZ_CP157355.1"/>
</dbReference>
<protein>
    <submittedName>
        <fullName evidence="2">Uncharacterized protein</fullName>
    </submittedName>
</protein>
<feature type="region of interest" description="Disordered" evidence="1">
    <location>
        <begin position="97"/>
        <end position="118"/>
    </location>
</feature>
<name>A0AAU7FDC2_9NEIS</name>
<evidence type="ECO:0000256" key="1">
    <source>
        <dbReference type="SAM" id="MobiDB-lite"/>
    </source>
</evidence>
<dbReference type="AlphaFoldDB" id="A0AAU7FDC2"/>
<dbReference type="KEGG" id="cmav:ABHF33_07225"/>
<proteinExistence type="predicted"/>